<name>A0A1A9Z5X2_GLOPL</name>
<keyword evidence="2" id="KW-1185">Reference proteome</keyword>
<reference evidence="1" key="2">
    <citation type="submission" date="2020-05" db="UniProtKB">
        <authorList>
            <consortium name="EnsemblMetazoa"/>
        </authorList>
    </citation>
    <scope>IDENTIFICATION</scope>
    <source>
        <strain evidence="1">IAEA</strain>
    </source>
</reference>
<dbReference type="AlphaFoldDB" id="A0A1A9Z5X2"/>
<proteinExistence type="predicted"/>
<protein>
    <submittedName>
        <fullName evidence="1">Uncharacterized protein</fullName>
    </submittedName>
</protein>
<organism evidence="1 2">
    <name type="scientific">Glossina pallidipes</name>
    <name type="common">Tsetse fly</name>
    <dbReference type="NCBI Taxonomy" id="7398"/>
    <lineage>
        <taxon>Eukaryota</taxon>
        <taxon>Metazoa</taxon>
        <taxon>Ecdysozoa</taxon>
        <taxon>Arthropoda</taxon>
        <taxon>Hexapoda</taxon>
        <taxon>Insecta</taxon>
        <taxon>Pterygota</taxon>
        <taxon>Neoptera</taxon>
        <taxon>Endopterygota</taxon>
        <taxon>Diptera</taxon>
        <taxon>Brachycera</taxon>
        <taxon>Muscomorpha</taxon>
        <taxon>Hippoboscoidea</taxon>
        <taxon>Glossinidae</taxon>
        <taxon>Glossina</taxon>
    </lineage>
</organism>
<evidence type="ECO:0000313" key="2">
    <source>
        <dbReference type="Proteomes" id="UP000092445"/>
    </source>
</evidence>
<evidence type="ECO:0000313" key="1">
    <source>
        <dbReference type="EnsemblMetazoa" id="GPAI004853-PA"/>
    </source>
</evidence>
<dbReference type="VEuPathDB" id="VectorBase:GPAI004853"/>
<accession>A0A1A9Z5X2</accession>
<dbReference type="EnsemblMetazoa" id="GPAI004853-RA">
    <property type="protein sequence ID" value="GPAI004853-PA"/>
    <property type="gene ID" value="GPAI004853"/>
</dbReference>
<reference evidence="2" key="1">
    <citation type="submission" date="2014-03" db="EMBL/GenBank/DDBJ databases">
        <authorList>
            <person name="Aksoy S."/>
            <person name="Warren W."/>
            <person name="Wilson R.K."/>
        </authorList>
    </citation>
    <scope>NUCLEOTIDE SEQUENCE [LARGE SCALE GENOMIC DNA]</scope>
    <source>
        <strain evidence="2">IAEA</strain>
    </source>
</reference>
<dbReference type="Proteomes" id="UP000092445">
    <property type="component" value="Unassembled WGS sequence"/>
</dbReference>
<sequence length="196" mass="22585">MKGVYFGEAVKEERLVADSHIQSSDKLRAKKKAVGFAVINGVELLKRELFTEDNTIGTIPTPLWITVGHAMKSFRQLTANFEWGCSGHNPSKNSTAKIPYNAKAVHNLITIPTTHVELDSSHSSQALYRLPFNQISYMRVREAWKSHFYIEKSRSVKCSLKKERDLLEKFGKHLKEIKYAKQDFISSKSIYEFRRY</sequence>